<name>A0A9D5QDC3_UNCW3</name>
<proteinExistence type="predicted"/>
<evidence type="ECO:0000256" key="2">
    <source>
        <dbReference type="SAM" id="SignalP"/>
    </source>
</evidence>
<dbReference type="Gene3D" id="2.160.20.120">
    <property type="match status" value="1"/>
</dbReference>
<evidence type="ECO:0000259" key="3">
    <source>
        <dbReference type="Pfam" id="PF13349"/>
    </source>
</evidence>
<protein>
    <submittedName>
        <fullName evidence="4">DUF4097 family beta strand repeat protein</fullName>
    </submittedName>
</protein>
<keyword evidence="2" id="KW-0732">Signal</keyword>
<dbReference type="InterPro" id="IPR025164">
    <property type="entry name" value="Toastrack_DUF4097"/>
</dbReference>
<feature type="chain" id="PRO_5038408271" evidence="2">
    <location>
        <begin position="21"/>
        <end position="339"/>
    </location>
</feature>
<reference evidence="4" key="1">
    <citation type="submission" date="2019-11" db="EMBL/GenBank/DDBJ databases">
        <title>Microbial mats filling the niche in hypersaline microbial mats.</title>
        <authorList>
            <person name="Wong H.L."/>
            <person name="Macleod F.I."/>
            <person name="White R.A. III"/>
            <person name="Burns B.P."/>
        </authorList>
    </citation>
    <scope>NUCLEOTIDE SEQUENCE</scope>
    <source>
        <strain evidence="4">Bin_327</strain>
    </source>
</reference>
<feature type="domain" description="DUF4097" evidence="3">
    <location>
        <begin position="36"/>
        <end position="296"/>
    </location>
</feature>
<dbReference type="AlphaFoldDB" id="A0A9D5QDC3"/>
<gene>
    <name evidence="4" type="ORF">GF359_10385</name>
</gene>
<feature type="signal peptide" evidence="2">
    <location>
        <begin position="1"/>
        <end position="20"/>
    </location>
</feature>
<evidence type="ECO:0000313" key="5">
    <source>
        <dbReference type="Proteomes" id="UP000630660"/>
    </source>
</evidence>
<evidence type="ECO:0000313" key="4">
    <source>
        <dbReference type="EMBL" id="MBD3365608.1"/>
    </source>
</evidence>
<evidence type="ECO:0000256" key="1">
    <source>
        <dbReference type="SAM" id="MobiDB-lite"/>
    </source>
</evidence>
<sequence>MKMKLNLLIVFLTAVSGLVAADKLSKEFTLTESPTLIIEADAAHVIIEKGSEGKITVEVKVPDKEDFRVSSSQIGDKIRINLEHKGIMSWLAFPLHAIDKNEVVIRAEVPRQCNLELSTDAGRVDVTGISGDIEVNTMSGVVSLDDIEEDVRVSTSTGSVRIEEFSGKLDADVNAGTIKLNNSKGDFLLESNTGRIEVRNSSGRFRASSNMGAIDFEGTITEGEDNFFSSDVGSVKVTLSDKKDLDIDAETDLGDVTIYPKPNKIISRGDRHLAAQIGTGGPKLRIRSDVGSIKIEKGTMMIRGDNDTLPEPETPDATPETTPDAPDVPTPGIKPPTGK</sequence>
<feature type="compositionally biased region" description="Pro residues" evidence="1">
    <location>
        <begin position="326"/>
        <end position="339"/>
    </location>
</feature>
<dbReference type="EMBL" id="WJKJ01000344">
    <property type="protein sequence ID" value="MBD3365608.1"/>
    <property type="molecule type" value="Genomic_DNA"/>
</dbReference>
<accession>A0A9D5QDC3</accession>
<feature type="compositionally biased region" description="Low complexity" evidence="1">
    <location>
        <begin position="315"/>
        <end position="325"/>
    </location>
</feature>
<organism evidence="4 5">
    <name type="scientific">candidate division WOR-3 bacterium</name>
    <dbReference type="NCBI Taxonomy" id="2052148"/>
    <lineage>
        <taxon>Bacteria</taxon>
        <taxon>Bacteria division WOR-3</taxon>
    </lineage>
</organism>
<dbReference type="Pfam" id="PF13349">
    <property type="entry name" value="DUF4097"/>
    <property type="match status" value="1"/>
</dbReference>
<comment type="caution">
    <text evidence="4">The sequence shown here is derived from an EMBL/GenBank/DDBJ whole genome shotgun (WGS) entry which is preliminary data.</text>
</comment>
<feature type="region of interest" description="Disordered" evidence="1">
    <location>
        <begin position="301"/>
        <end position="339"/>
    </location>
</feature>
<dbReference type="Proteomes" id="UP000630660">
    <property type="component" value="Unassembled WGS sequence"/>
</dbReference>